<keyword evidence="3" id="KW-1185">Reference proteome</keyword>
<dbReference type="Proteomes" id="UP000273083">
    <property type="component" value="Unassembled WGS sequence"/>
</dbReference>
<proteinExistence type="predicted"/>
<keyword evidence="1" id="KW-0175">Coiled coil</keyword>
<protein>
    <submittedName>
        <fullName evidence="2">Uncharacterized protein</fullName>
    </submittedName>
</protein>
<comment type="caution">
    <text evidence="2">The sequence shown here is derived from an EMBL/GenBank/DDBJ whole genome shotgun (WGS) entry which is preliminary data.</text>
</comment>
<dbReference type="OrthoDB" id="2235566at2"/>
<evidence type="ECO:0000256" key="1">
    <source>
        <dbReference type="SAM" id="Coils"/>
    </source>
</evidence>
<dbReference type="AlphaFoldDB" id="A0A3N1XYS2"/>
<dbReference type="EMBL" id="RJVG01000001">
    <property type="protein sequence ID" value="ROR31756.1"/>
    <property type="molecule type" value="Genomic_DNA"/>
</dbReference>
<sequence length="483" mass="52592">MSTLVVSYRDLEDAAKDARKAAALLEEYEETIEEKICKKLKEYSGSWTSNIDVADQLMRDKLVQLRQKQEDFETLAANIETFKNNCVTADNNVKAAIESLSGDFKNTYGIKENIVTKWFNYIGTEIGNGGALGRYLKDIGNTIEAAVTDGIENIKDWYKYEGGKYIIDDIVTVALVTLEVVGAVVAIASGVGAIVAIATVIAATMTVANGLTSIYNNSKAYNAMQNENPAWAMRYAGRDTLTEQMRETSDSKFVHNFATGLDVLETSAGLILFAKDGMDALKSIKNFSGKCRILGNGGTDLIDDAAQLGAKSADGIPGKTVVDDITEMGLKATDDVLDTTRRTQKSIIESVENSPGGSKSLTNLQKGNYGEMKMDDLFESQGYQRISTDRVTDLNIPPHQGIDGVYYKPDRHPPYVIGEAKYGSSKLGKSLDGKQMSDTWINGSNRLENAVGKDMADEILMEGYEKAVVHIDTSGSVTSKNLD</sequence>
<accession>A0A3N1XYS2</accession>
<feature type="coiled-coil region" evidence="1">
    <location>
        <begin position="8"/>
        <end position="38"/>
    </location>
</feature>
<evidence type="ECO:0000313" key="2">
    <source>
        <dbReference type="EMBL" id="ROR31756.1"/>
    </source>
</evidence>
<dbReference type="RefSeq" id="WP_123607843.1">
    <property type="nucleotide sequence ID" value="NZ_RJVG01000001.1"/>
</dbReference>
<organism evidence="2 3">
    <name type="scientific">Mobilisporobacter senegalensis</name>
    <dbReference type="NCBI Taxonomy" id="1329262"/>
    <lineage>
        <taxon>Bacteria</taxon>
        <taxon>Bacillati</taxon>
        <taxon>Bacillota</taxon>
        <taxon>Clostridia</taxon>
        <taxon>Lachnospirales</taxon>
        <taxon>Lachnospiraceae</taxon>
        <taxon>Mobilisporobacter</taxon>
    </lineage>
</organism>
<gene>
    <name evidence="2" type="ORF">EDD66_101374</name>
</gene>
<evidence type="ECO:0000313" key="3">
    <source>
        <dbReference type="Proteomes" id="UP000273083"/>
    </source>
</evidence>
<dbReference type="CDD" id="cd20740">
    <property type="entry name" value="PoNe_LXG_HINT-like"/>
    <property type="match status" value="1"/>
</dbReference>
<reference evidence="2 3" key="1">
    <citation type="submission" date="2018-11" db="EMBL/GenBank/DDBJ databases">
        <title>Genomic Encyclopedia of Type Strains, Phase IV (KMG-IV): sequencing the most valuable type-strain genomes for metagenomic binning, comparative biology and taxonomic classification.</title>
        <authorList>
            <person name="Goeker M."/>
        </authorList>
    </citation>
    <scope>NUCLEOTIDE SEQUENCE [LARGE SCALE GENOMIC DNA]</scope>
    <source>
        <strain evidence="2 3">DSM 26537</strain>
    </source>
</reference>
<name>A0A3N1XYS2_9FIRM</name>